<dbReference type="InterPro" id="IPR020373">
    <property type="entry name" value="Kgd4/YMR-31"/>
</dbReference>
<feature type="region of interest" description="Disordered" evidence="4">
    <location>
        <begin position="1"/>
        <end position="50"/>
    </location>
</feature>
<dbReference type="Proteomes" id="UP000054845">
    <property type="component" value="Unassembled WGS sequence"/>
</dbReference>
<sequence length="140" mass="15207">MLRATSSRLARATPRVAAQHYKPSISFPDRKAPKDKHEPHAHPAAPTDISSNFSHFQEVFSSGPHFNPDKIQNVSSLAENPKAEGEGVAGSQGKAAKLAEGTVEDLHKLPKRFWDTPSLRWNEDELEAIMTGGASTSSAH</sequence>
<evidence type="ECO:0000313" key="6">
    <source>
        <dbReference type="Proteomes" id="UP000054845"/>
    </source>
</evidence>
<evidence type="ECO:0000256" key="1">
    <source>
        <dbReference type="ARBA" id="ARBA00004173"/>
    </source>
</evidence>
<name>A0A0P1BIJ9_9BASI</name>
<dbReference type="OrthoDB" id="2116030at2759"/>
<accession>A0A0P1BIJ9</accession>
<evidence type="ECO:0000256" key="4">
    <source>
        <dbReference type="SAM" id="MobiDB-lite"/>
    </source>
</evidence>
<comment type="subcellular location">
    <subcellularLocation>
        <location evidence="1">Mitochondrion</location>
    </subcellularLocation>
</comment>
<keyword evidence="5" id="KW-0689">Ribosomal protein</keyword>
<reference evidence="5 6" key="1">
    <citation type="submission" date="2014-09" db="EMBL/GenBank/DDBJ databases">
        <authorList>
            <person name="Magalhaes I.L.F."/>
            <person name="Oliveira U."/>
            <person name="Santos F.R."/>
            <person name="Vidigal T.H.D.A."/>
            <person name="Brescovit A.D."/>
            <person name="Santos A.J."/>
        </authorList>
    </citation>
    <scope>NUCLEOTIDE SEQUENCE [LARGE SCALE GENOMIC DNA]</scope>
</reference>
<keyword evidence="6" id="KW-1185">Reference proteome</keyword>
<evidence type="ECO:0000256" key="2">
    <source>
        <dbReference type="ARBA" id="ARBA00023128"/>
    </source>
</evidence>
<evidence type="ECO:0000256" key="3">
    <source>
        <dbReference type="ARBA" id="ARBA00043970"/>
    </source>
</evidence>
<keyword evidence="2" id="KW-0496">Mitochondrion</keyword>
<dbReference type="EMBL" id="CCYA01000264">
    <property type="protein sequence ID" value="CEH15541.1"/>
    <property type="molecule type" value="Genomic_DNA"/>
</dbReference>
<organism evidence="5 6">
    <name type="scientific">Ceraceosorus bombacis</name>
    <dbReference type="NCBI Taxonomy" id="401625"/>
    <lineage>
        <taxon>Eukaryota</taxon>
        <taxon>Fungi</taxon>
        <taxon>Dikarya</taxon>
        <taxon>Basidiomycota</taxon>
        <taxon>Ustilaginomycotina</taxon>
        <taxon>Exobasidiomycetes</taxon>
        <taxon>Ceraceosorales</taxon>
        <taxon>Ceraceosoraceae</taxon>
        <taxon>Ceraceosorus</taxon>
    </lineage>
</organism>
<proteinExistence type="inferred from homology"/>
<dbReference type="AlphaFoldDB" id="A0A0P1BIJ9"/>
<dbReference type="GO" id="GO:0005739">
    <property type="term" value="C:mitochondrion"/>
    <property type="evidence" value="ECO:0007669"/>
    <property type="project" value="UniProtKB-SubCell"/>
</dbReference>
<comment type="similarity">
    <text evidence="3">Belongs to the alpha-ketoglutarate dehydrogenase component 4 family.</text>
</comment>
<dbReference type="GO" id="GO:0006103">
    <property type="term" value="P:2-oxoglutarate metabolic process"/>
    <property type="evidence" value="ECO:0007669"/>
    <property type="project" value="InterPro"/>
</dbReference>
<feature type="region of interest" description="Disordered" evidence="4">
    <location>
        <begin position="77"/>
        <end position="96"/>
    </location>
</feature>
<dbReference type="Pfam" id="PF10937">
    <property type="entry name" value="Kgd4-YMR31"/>
    <property type="match status" value="1"/>
</dbReference>
<keyword evidence="5" id="KW-0687">Ribonucleoprotein</keyword>
<evidence type="ECO:0000313" key="5">
    <source>
        <dbReference type="EMBL" id="CEH15541.1"/>
    </source>
</evidence>
<feature type="compositionally biased region" description="Basic and acidic residues" evidence="4">
    <location>
        <begin position="28"/>
        <end position="41"/>
    </location>
</feature>
<protein>
    <submittedName>
        <fullName evidence="5">Ribosomal protein S36, mitochondrial</fullName>
    </submittedName>
</protein>
<dbReference type="GO" id="GO:0005840">
    <property type="term" value="C:ribosome"/>
    <property type="evidence" value="ECO:0007669"/>
    <property type="project" value="UniProtKB-KW"/>
</dbReference>